<dbReference type="Gene3D" id="3.30.470.20">
    <property type="entry name" value="ATP-grasp fold, B domain"/>
    <property type="match status" value="1"/>
</dbReference>
<dbReference type="SUPFAM" id="SSF56059">
    <property type="entry name" value="Glutathione synthetase ATP-binding domain-like"/>
    <property type="match status" value="1"/>
</dbReference>
<organism evidence="1 2">
    <name type="scientific">Heyndrickxia ginsengihumi</name>
    <dbReference type="NCBI Taxonomy" id="363870"/>
    <lineage>
        <taxon>Bacteria</taxon>
        <taxon>Bacillati</taxon>
        <taxon>Bacillota</taxon>
        <taxon>Bacilli</taxon>
        <taxon>Bacillales</taxon>
        <taxon>Bacillaceae</taxon>
        <taxon>Heyndrickxia</taxon>
    </lineage>
</organism>
<accession>A0A6M0P4N4</accession>
<protein>
    <submittedName>
        <fullName evidence="1">YheC/YheD family protein</fullName>
    </submittedName>
</protein>
<reference evidence="1 2" key="1">
    <citation type="submission" date="2020-02" db="EMBL/GenBank/DDBJ databases">
        <authorList>
            <person name="Feng H."/>
        </authorList>
    </citation>
    <scope>NUCLEOTIDE SEQUENCE [LARGE SCALE GENOMIC DNA]</scope>
    <source>
        <strain evidence="1 2">Gsoil 114</strain>
    </source>
</reference>
<dbReference type="Pfam" id="PF14398">
    <property type="entry name" value="ATPgrasp_YheCD"/>
    <property type="match status" value="1"/>
</dbReference>
<sequence length="453" mass="52280">MAKKYKIDFFDEESHILYYPASLSLSDSIKKIGFGSTIVEVKAEPHPNESNVLSISKGLANSLYMPTFIKSIYLFQHEQLMILGPLVGIFSSGFTPYQVHPIGERSNTFARLLSVQSSIGVVPFLFGEQHIDWDSGLIAGFFYQNGKWEKINIPFPNVIYDRLPNRKSEMQHQSRKVKEKLEKEYLIPWYNPGFFNKLEVHERLFQDEKIEKYLPETHLLTSNHQIEQMLATYGHVYIKPINGSLGIGVHQIIYDRNTNAYYCRYHDGKNHLLRFTSLEALMNHVFAKKQRSQLMIQQGIKLMREDKRSIDFRVHTNKDINGDWKVSAIAAKVAGIGSPTTHIKAGGEVKTLEELFFDTEMRMEIKEMLEQTALELAQSIEEHVEGIVGEIGFDLGIDKENKIWLFEANSKPGRHIFAHPYMRDFELLTRKMSLSFAIYLTVKQFESPQTLFS</sequence>
<comment type="caution">
    <text evidence="1">The sequence shown here is derived from an EMBL/GenBank/DDBJ whole genome shotgun (WGS) entry which is preliminary data.</text>
</comment>
<proteinExistence type="predicted"/>
<dbReference type="Proteomes" id="UP000476934">
    <property type="component" value="Unassembled WGS sequence"/>
</dbReference>
<gene>
    <name evidence="1" type="ORF">G4D61_02855</name>
</gene>
<dbReference type="RefSeq" id="WP_163173151.1">
    <property type="nucleotide sequence ID" value="NZ_JAAIWK010000002.1"/>
</dbReference>
<evidence type="ECO:0000313" key="1">
    <source>
        <dbReference type="EMBL" id="NEY18909.1"/>
    </source>
</evidence>
<reference evidence="1 2" key="2">
    <citation type="submission" date="2020-03" db="EMBL/GenBank/DDBJ databases">
        <title>Bacillus aquiflavi sp. nov., isolated from yellow water of strong flavor Chinese baijiu in Yibin region of China.</title>
        <authorList>
            <person name="Xie J."/>
        </authorList>
    </citation>
    <scope>NUCLEOTIDE SEQUENCE [LARGE SCALE GENOMIC DNA]</scope>
    <source>
        <strain evidence="1 2">Gsoil 114</strain>
    </source>
</reference>
<evidence type="ECO:0000313" key="2">
    <source>
        <dbReference type="Proteomes" id="UP000476934"/>
    </source>
</evidence>
<dbReference type="InterPro" id="IPR026838">
    <property type="entry name" value="YheC/D"/>
</dbReference>
<dbReference type="EMBL" id="JAAIWK010000002">
    <property type="protein sequence ID" value="NEY18909.1"/>
    <property type="molecule type" value="Genomic_DNA"/>
</dbReference>
<dbReference type="AlphaFoldDB" id="A0A6M0P4N4"/>
<keyword evidence="2" id="KW-1185">Reference proteome</keyword>
<name>A0A6M0P4N4_9BACI</name>